<dbReference type="Proteomes" id="UP000030693">
    <property type="component" value="Unassembled WGS sequence"/>
</dbReference>
<evidence type="ECO:0000313" key="6">
    <source>
        <dbReference type="Proteomes" id="UP000030693"/>
    </source>
</evidence>
<dbReference type="InterPro" id="IPR013906">
    <property type="entry name" value="eIF3j"/>
</dbReference>
<name>A0A058ZBR0_FONAL</name>
<feature type="compositionally biased region" description="Low complexity" evidence="4">
    <location>
        <begin position="46"/>
        <end position="70"/>
    </location>
</feature>
<organism evidence="5">
    <name type="scientific">Fonticula alba</name>
    <name type="common">Slime mold</name>
    <dbReference type="NCBI Taxonomy" id="691883"/>
    <lineage>
        <taxon>Eukaryota</taxon>
        <taxon>Rotosphaerida</taxon>
        <taxon>Fonticulaceae</taxon>
        <taxon>Fonticula</taxon>
    </lineage>
</organism>
<reference evidence="5" key="1">
    <citation type="submission" date="2013-04" db="EMBL/GenBank/DDBJ databases">
        <title>The Genome Sequence of Fonticula alba ATCC 38817.</title>
        <authorList>
            <consortium name="The Broad Institute Genomics Platform"/>
            <person name="Russ C."/>
            <person name="Cuomo C."/>
            <person name="Burger G."/>
            <person name="Gray M.W."/>
            <person name="Holland P.W.H."/>
            <person name="King N."/>
            <person name="Lang F.B.F."/>
            <person name="Roger A.J."/>
            <person name="Ruiz-Trillo I."/>
            <person name="Brown M."/>
            <person name="Walker B."/>
            <person name="Young S."/>
            <person name="Zeng Q."/>
            <person name="Gargeya S."/>
            <person name="Fitzgerald M."/>
            <person name="Haas B."/>
            <person name="Abouelleil A."/>
            <person name="Allen A.W."/>
            <person name="Alvarado L."/>
            <person name="Arachchi H.M."/>
            <person name="Berlin A.M."/>
            <person name="Chapman S.B."/>
            <person name="Gainer-Dewar J."/>
            <person name="Goldberg J."/>
            <person name="Griggs A."/>
            <person name="Gujja S."/>
            <person name="Hansen M."/>
            <person name="Howarth C."/>
            <person name="Imamovic A."/>
            <person name="Ireland A."/>
            <person name="Larimer J."/>
            <person name="McCowan C."/>
            <person name="Murphy C."/>
            <person name="Pearson M."/>
            <person name="Poon T.W."/>
            <person name="Priest M."/>
            <person name="Roberts A."/>
            <person name="Saif S."/>
            <person name="Shea T."/>
            <person name="Sisk P."/>
            <person name="Sykes S."/>
            <person name="Wortman J."/>
            <person name="Nusbaum C."/>
            <person name="Birren B."/>
        </authorList>
    </citation>
    <scope>NUCLEOTIDE SEQUENCE [LARGE SCALE GENOMIC DNA]</scope>
    <source>
        <strain evidence="5">ATCC 38817</strain>
    </source>
</reference>
<dbReference type="InterPro" id="IPR023194">
    <property type="entry name" value="eIF3-like_dom_sf"/>
</dbReference>
<gene>
    <name evidence="5" type="ORF">H696_02310</name>
</gene>
<dbReference type="GO" id="GO:0005852">
    <property type="term" value="C:eukaryotic translation initiation factor 3 complex"/>
    <property type="evidence" value="ECO:0007669"/>
    <property type="project" value="InterPro"/>
</dbReference>
<dbReference type="PANTHER" id="PTHR21681:SF0">
    <property type="entry name" value="EUKARYOTIC TRANSLATION INITIATION FACTOR 3 SUBUNIT J"/>
    <property type="match status" value="1"/>
</dbReference>
<evidence type="ECO:0000256" key="3">
    <source>
        <dbReference type="ARBA" id="ARBA00022917"/>
    </source>
</evidence>
<feature type="compositionally biased region" description="Acidic residues" evidence="4">
    <location>
        <begin position="202"/>
        <end position="224"/>
    </location>
</feature>
<dbReference type="Pfam" id="PF08597">
    <property type="entry name" value="eIF3_subunit"/>
    <property type="match status" value="1"/>
</dbReference>
<keyword evidence="1" id="KW-0963">Cytoplasm</keyword>
<proteinExistence type="predicted"/>
<keyword evidence="2" id="KW-0396">Initiation factor</keyword>
<dbReference type="AlphaFoldDB" id="A0A058ZBR0"/>
<dbReference type="RefSeq" id="XP_009494481.1">
    <property type="nucleotide sequence ID" value="XM_009496206.1"/>
</dbReference>
<sequence length="224" mass="24981">MDDWDNDDFEVKLNDAAPAFDDQRELEEAAEQRRLEEEQKAKLEAEAAAARAAARAAKANKQTASAPAPAAERRAAQVQEQIDADWNAASDLFGDMKTTISDRTKAGMEELASNIDRQIAPIKKLRFMYPEFLERLFRKTASEASEHDLRQLSSMLARMANQKKVDVRAKTAAPKAATAASKLPDVARQDDRIGSQLMDYYGGEEDAFDSHDDEDEAGDDYDFM</sequence>
<dbReference type="GO" id="GO:0003743">
    <property type="term" value="F:translation initiation factor activity"/>
    <property type="evidence" value="ECO:0007669"/>
    <property type="project" value="UniProtKB-KW"/>
</dbReference>
<evidence type="ECO:0000313" key="5">
    <source>
        <dbReference type="EMBL" id="KCV71358.1"/>
    </source>
</evidence>
<dbReference type="Gene3D" id="1.10.246.60">
    <property type="entry name" value="Eukaryotic translation initiation factor 3 like domains"/>
    <property type="match status" value="1"/>
</dbReference>
<evidence type="ECO:0000256" key="2">
    <source>
        <dbReference type="ARBA" id="ARBA00022540"/>
    </source>
</evidence>
<accession>A0A058ZBR0</accession>
<dbReference type="PANTHER" id="PTHR21681">
    <property type="entry name" value="EUKARYOTIC TRANSLATION INITIATION FACTOR 3 SUBUNIT J"/>
    <property type="match status" value="1"/>
</dbReference>
<evidence type="ECO:0000256" key="4">
    <source>
        <dbReference type="SAM" id="MobiDB-lite"/>
    </source>
</evidence>
<feature type="compositionally biased region" description="Low complexity" evidence="4">
    <location>
        <begin position="170"/>
        <end position="180"/>
    </location>
</feature>
<feature type="region of interest" description="Disordered" evidence="4">
    <location>
        <begin position="1"/>
        <end position="76"/>
    </location>
</feature>
<feature type="compositionally biased region" description="Basic and acidic residues" evidence="4">
    <location>
        <begin position="21"/>
        <end position="45"/>
    </location>
</feature>
<protein>
    <submittedName>
        <fullName evidence="5">Uncharacterized protein</fullName>
    </submittedName>
</protein>
<dbReference type="EMBL" id="KB932203">
    <property type="protein sequence ID" value="KCV71358.1"/>
    <property type="molecule type" value="Genomic_DNA"/>
</dbReference>
<feature type="region of interest" description="Disordered" evidence="4">
    <location>
        <begin position="167"/>
        <end position="224"/>
    </location>
</feature>
<keyword evidence="6" id="KW-1185">Reference proteome</keyword>
<evidence type="ECO:0000256" key="1">
    <source>
        <dbReference type="ARBA" id="ARBA00022490"/>
    </source>
</evidence>
<keyword evidence="3" id="KW-0648">Protein biosynthesis</keyword>
<dbReference type="GeneID" id="20527035"/>